<organism evidence="2 3">
    <name type="scientific">Anopheles culicifacies</name>
    <dbReference type="NCBI Taxonomy" id="139723"/>
    <lineage>
        <taxon>Eukaryota</taxon>
        <taxon>Metazoa</taxon>
        <taxon>Ecdysozoa</taxon>
        <taxon>Arthropoda</taxon>
        <taxon>Hexapoda</taxon>
        <taxon>Insecta</taxon>
        <taxon>Pterygota</taxon>
        <taxon>Neoptera</taxon>
        <taxon>Endopterygota</taxon>
        <taxon>Diptera</taxon>
        <taxon>Nematocera</taxon>
        <taxon>Culicoidea</taxon>
        <taxon>Culicidae</taxon>
        <taxon>Anophelinae</taxon>
        <taxon>Anopheles</taxon>
        <taxon>culicifacies species complex</taxon>
    </lineage>
</organism>
<sequence length="236" mass="24623">MPPSAMVPDPPGAEINKLIDEVFVTQGAAINCGALRRLLQQLTATMQPGSGAGPCGCCCSVSRITIDGRSLKKSNSKTNKPKPSSSKTGVGGARGKEKSDADREHEMILSKLQNLQTMLKSMQQKINKIETRLPKSQSNVSLGRGGGRQGQTSKASSIRFSGGRGGGSKIAKKHFCGASGSSGKGVGPSSLKAGSNLQGRNPELSGSQLIANIDRTTGECLCSTRRRLRNASKVKG</sequence>
<evidence type="ECO:0000313" key="2">
    <source>
        <dbReference type="EnsemblMetazoa" id="ACUA003830-PA"/>
    </source>
</evidence>
<dbReference type="AlphaFoldDB" id="A0A182M5Q6"/>
<feature type="compositionally biased region" description="Basic and acidic residues" evidence="1">
    <location>
        <begin position="94"/>
        <end position="104"/>
    </location>
</feature>
<evidence type="ECO:0000313" key="3">
    <source>
        <dbReference type="Proteomes" id="UP000075883"/>
    </source>
</evidence>
<feature type="compositionally biased region" description="Low complexity" evidence="1">
    <location>
        <begin position="76"/>
        <end position="88"/>
    </location>
</feature>
<accession>A0A182M5Q6</accession>
<proteinExistence type="predicted"/>
<dbReference type="VEuPathDB" id="VectorBase:ACUA010127"/>
<feature type="region of interest" description="Disordered" evidence="1">
    <location>
        <begin position="70"/>
        <end position="104"/>
    </location>
</feature>
<feature type="compositionally biased region" description="Polar residues" evidence="1">
    <location>
        <begin position="192"/>
        <end position="203"/>
    </location>
</feature>
<dbReference type="EMBL" id="AXCM01010891">
    <property type="status" value="NOT_ANNOTATED_CDS"/>
    <property type="molecule type" value="Genomic_DNA"/>
</dbReference>
<keyword evidence="3" id="KW-1185">Reference proteome</keyword>
<dbReference type="VEuPathDB" id="VectorBase:ACUA003830"/>
<reference evidence="2" key="2">
    <citation type="submission" date="2020-05" db="UniProtKB">
        <authorList>
            <consortium name="EnsemblMetazoa"/>
        </authorList>
    </citation>
    <scope>IDENTIFICATION</scope>
    <source>
        <strain evidence="2">A-37</strain>
    </source>
</reference>
<dbReference type="EnsemblMetazoa" id="ACUA003830-RA">
    <property type="protein sequence ID" value="ACUA003830-PA"/>
    <property type="gene ID" value="ACUA003830"/>
</dbReference>
<name>A0A182M5Q6_9DIPT</name>
<dbReference type="Proteomes" id="UP000075883">
    <property type="component" value="Unassembled WGS sequence"/>
</dbReference>
<feature type="region of interest" description="Disordered" evidence="1">
    <location>
        <begin position="129"/>
        <end position="203"/>
    </location>
</feature>
<dbReference type="EnsemblMetazoa" id="ACUA010127-RA">
    <property type="protein sequence ID" value="ACUA010127-PA"/>
    <property type="gene ID" value="ACUA010127"/>
</dbReference>
<dbReference type="EMBL" id="AXCM01012617">
    <property type="status" value="NOT_ANNOTATED_CDS"/>
    <property type="molecule type" value="Genomic_DNA"/>
</dbReference>
<protein>
    <submittedName>
        <fullName evidence="2">Uncharacterized protein</fullName>
    </submittedName>
</protein>
<reference evidence="3" key="1">
    <citation type="submission" date="2013-09" db="EMBL/GenBank/DDBJ databases">
        <title>The Genome Sequence of Anopheles culicifacies species A.</title>
        <authorList>
            <consortium name="The Broad Institute Genomics Platform"/>
            <person name="Neafsey D.E."/>
            <person name="Besansky N."/>
            <person name="Howell P."/>
            <person name="Walton C."/>
            <person name="Young S.K."/>
            <person name="Zeng Q."/>
            <person name="Gargeya S."/>
            <person name="Fitzgerald M."/>
            <person name="Haas B."/>
            <person name="Abouelleil A."/>
            <person name="Allen A.W."/>
            <person name="Alvarado L."/>
            <person name="Arachchi H.M."/>
            <person name="Berlin A.M."/>
            <person name="Chapman S.B."/>
            <person name="Gainer-Dewar J."/>
            <person name="Goldberg J."/>
            <person name="Griggs A."/>
            <person name="Gujja S."/>
            <person name="Hansen M."/>
            <person name="Howarth C."/>
            <person name="Imamovic A."/>
            <person name="Ireland A."/>
            <person name="Larimer J."/>
            <person name="McCowan C."/>
            <person name="Murphy C."/>
            <person name="Pearson M."/>
            <person name="Poon T.W."/>
            <person name="Priest M."/>
            <person name="Roberts A."/>
            <person name="Saif S."/>
            <person name="Shea T."/>
            <person name="Sisk P."/>
            <person name="Sykes S."/>
            <person name="Wortman J."/>
            <person name="Nusbaum C."/>
            <person name="Birren B."/>
        </authorList>
    </citation>
    <scope>NUCLEOTIDE SEQUENCE [LARGE SCALE GENOMIC DNA]</scope>
    <source>
        <strain evidence="3">A-37</strain>
    </source>
</reference>
<evidence type="ECO:0000256" key="1">
    <source>
        <dbReference type="SAM" id="MobiDB-lite"/>
    </source>
</evidence>